<feature type="region of interest" description="Disordered" evidence="1">
    <location>
        <begin position="187"/>
        <end position="214"/>
    </location>
</feature>
<dbReference type="EMBL" id="MLJW01000017">
    <property type="protein sequence ID" value="OIR12381.1"/>
    <property type="molecule type" value="Genomic_DNA"/>
</dbReference>
<sequence length="399" mass="41093">MKKDHSMYLYCKTLLVAIVFAAVPLSVNAAAAGKVEFASGGAAVQAADGSSKVLVKGMDINAGDTILTGSGRAQVKFTDGGYMSFQPDTQFKVEEYHFNGKQDGTEKGFFRLIKGGLRAVTGLVGREHRPAYRVATPVATIGIRGSYFLAEFREKLRTHCGHGSIYVFNEQGDIILFEGQSAEVKAGGAPSYSDEELTLGARGPEGGEPAKDSQQQLAEDDGNNVFKVSEQYAGDGVSCGLTGGCGISATIANLNGSNTTAYYVLDTTAANTGGGAGWTSSVASSSNLSANFGNYTISGTLSINSSKTDATSTTTAFDQFSVSGSILTSATFKVTGSNSFLDNVSMCSSNCTLNAIGVFSGTQAEKASVGYVINGVSDGTGGTGQITGSAGFVVGSRPQ</sequence>
<organism evidence="3">
    <name type="scientific">mine drainage metagenome</name>
    <dbReference type="NCBI Taxonomy" id="410659"/>
    <lineage>
        <taxon>unclassified sequences</taxon>
        <taxon>metagenomes</taxon>
        <taxon>ecological metagenomes</taxon>
    </lineage>
</organism>
<dbReference type="Pfam" id="PF04773">
    <property type="entry name" value="FecR"/>
    <property type="match status" value="1"/>
</dbReference>
<accession>A0A1J5T7U9</accession>
<feature type="domain" description="FecR protein" evidence="2">
    <location>
        <begin position="64"/>
        <end position="164"/>
    </location>
</feature>
<dbReference type="InterPro" id="IPR006860">
    <property type="entry name" value="FecR"/>
</dbReference>
<proteinExistence type="predicted"/>
<evidence type="ECO:0000313" key="3">
    <source>
        <dbReference type="EMBL" id="OIR12381.1"/>
    </source>
</evidence>
<dbReference type="AlphaFoldDB" id="A0A1J5T7U9"/>
<dbReference type="PANTHER" id="PTHR38731">
    <property type="entry name" value="LIPL45-RELATED LIPOPROTEIN-RELATED"/>
    <property type="match status" value="1"/>
</dbReference>
<evidence type="ECO:0000259" key="2">
    <source>
        <dbReference type="Pfam" id="PF04773"/>
    </source>
</evidence>
<dbReference type="PANTHER" id="PTHR38731:SF1">
    <property type="entry name" value="FECR PROTEIN DOMAIN-CONTAINING PROTEIN"/>
    <property type="match status" value="1"/>
</dbReference>
<gene>
    <name evidence="3" type="ORF">GALL_60800</name>
</gene>
<reference evidence="3" key="1">
    <citation type="submission" date="2016-10" db="EMBL/GenBank/DDBJ databases">
        <title>Sequence of Gallionella enrichment culture.</title>
        <authorList>
            <person name="Poehlein A."/>
            <person name="Muehling M."/>
            <person name="Daniel R."/>
        </authorList>
    </citation>
    <scope>NUCLEOTIDE SEQUENCE</scope>
</reference>
<comment type="caution">
    <text evidence="3">The sequence shown here is derived from an EMBL/GenBank/DDBJ whole genome shotgun (WGS) entry which is preliminary data.</text>
</comment>
<name>A0A1J5T7U9_9ZZZZ</name>
<protein>
    <submittedName>
        <fullName evidence="3">FecR protein</fullName>
    </submittedName>
</protein>
<evidence type="ECO:0000256" key="1">
    <source>
        <dbReference type="SAM" id="MobiDB-lite"/>
    </source>
</evidence>